<name>A0A8J8P117_HALGN</name>
<gene>
    <name evidence="1" type="ORF">FGO68_gene11090</name>
</gene>
<proteinExistence type="predicted"/>
<sequence length="133" mass="15693">MFEIIAHIKSDCALFRQSLPYLINCEIIRKSIQQDQLWTRQQIAFQNSLGFCAALYIHWDQEQSNTQTIKHKKAAIEGRRLEIACLLQLLNMQQMQSVYLVQIIINHQRLFEATLNIQLLIYKYFSNYQQAAS</sequence>
<evidence type="ECO:0000313" key="2">
    <source>
        <dbReference type="Proteomes" id="UP000785679"/>
    </source>
</evidence>
<dbReference type="AlphaFoldDB" id="A0A8J8P117"/>
<comment type="caution">
    <text evidence="1">The sequence shown here is derived from an EMBL/GenBank/DDBJ whole genome shotgun (WGS) entry which is preliminary data.</text>
</comment>
<protein>
    <submittedName>
        <fullName evidence="1">Uncharacterized protein</fullName>
    </submittedName>
</protein>
<accession>A0A8J8P117</accession>
<organism evidence="1 2">
    <name type="scientific">Halteria grandinella</name>
    <dbReference type="NCBI Taxonomy" id="5974"/>
    <lineage>
        <taxon>Eukaryota</taxon>
        <taxon>Sar</taxon>
        <taxon>Alveolata</taxon>
        <taxon>Ciliophora</taxon>
        <taxon>Intramacronucleata</taxon>
        <taxon>Spirotrichea</taxon>
        <taxon>Stichotrichia</taxon>
        <taxon>Sporadotrichida</taxon>
        <taxon>Halteriidae</taxon>
        <taxon>Halteria</taxon>
    </lineage>
</organism>
<evidence type="ECO:0000313" key="1">
    <source>
        <dbReference type="EMBL" id="TNV83844.1"/>
    </source>
</evidence>
<dbReference type="Proteomes" id="UP000785679">
    <property type="component" value="Unassembled WGS sequence"/>
</dbReference>
<keyword evidence="2" id="KW-1185">Reference proteome</keyword>
<reference evidence="1" key="1">
    <citation type="submission" date="2019-06" db="EMBL/GenBank/DDBJ databases">
        <authorList>
            <person name="Zheng W."/>
        </authorList>
    </citation>
    <scope>NUCLEOTIDE SEQUENCE</scope>
    <source>
        <strain evidence="1">QDHG01</strain>
    </source>
</reference>
<dbReference type="EMBL" id="RRYP01003392">
    <property type="protein sequence ID" value="TNV83844.1"/>
    <property type="molecule type" value="Genomic_DNA"/>
</dbReference>